<proteinExistence type="predicted"/>
<dbReference type="PANTHER" id="PTHR11439:SF496">
    <property type="entry name" value="RNA-DIRECTED DNA POLYMERASE"/>
    <property type="match status" value="1"/>
</dbReference>
<dbReference type="CDD" id="cd09272">
    <property type="entry name" value="RNase_HI_RT_Ty1"/>
    <property type="match status" value="1"/>
</dbReference>
<evidence type="ECO:0000259" key="2">
    <source>
        <dbReference type="Pfam" id="PF07727"/>
    </source>
</evidence>
<evidence type="ECO:0000256" key="1">
    <source>
        <dbReference type="SAM" id="MobiDB-lite"/>
    </source>
</evidence>
<organism evidence="3">
    <name type="scientific">Tanacetum cinerariifolium</name>
    <name type="common">Dalmatian daisy</name>
    <name type="synonym">Chrysanthemum cinerariifolium</name>
    <dbReference type="NCBI Taxonomy" id="118510"/>
    <lineage>
        <taxon>Eukaryota</taxon>
        <taxon>Viridiplantae</taxon>
        <taxon>Streptophyta</taxon>
        <taxon>Embryophyta</taxon>
        <taxon>Tracheophyta</taxon>
        <taxon>Spermatophyta</taxon>
        <taxon>Magnoliopsida</taxon>
        <taxon>eudicotyledons</taxon>
        <taxon>Gunneridae</taxon>
        <taxon>Pentapetalae</taxon>
        <taxon>asterids</taxon>
        <taxon>campanulids</taxon>
        <taxon>Asterales</taxon>
        <taxon>Asteraceae</taxon>
        <taxon>Asteroideae</taxon>
        <taxon>Anthemideae</taxon>
        <taxon>Anthemidinae</taxon>
        <taxon>Tanacetum</taxon>
    </lineage>
</organism>
<reference evidence="3" key="1">
    <citation type="journal article" date="2019" name="Sci. Rep.">
        <title>Draft genome of Tanacetum cinerariifolium, the natural source of mosquito coil.</title>
        <authorList>
            <person name="Yamashiro T."/>
            <person name="Shiraishi A."/>
            <person name="Satake H."/>
            <person name="Nakayama K."/>
        </authorList>
    </citation>
    <scope>NUCLEOTIDE SEQUENCE</scope>
</reference>
<feature type="domain" description="Reverse transcriptase Ty1/copia-type" evidence="2">
    <location>
        <begin position="100"/>
        <end position="209"/>
    </location>
</feature>
<protein>
    <recommendedName>
        <fullName evidence="2">Reverse transcriptase Ty1/copia-type domain-containing protein</fullName>
    </recommendedName>
</protein>
<evidence type="ECO:0000313" key="3">
    <source>
        <dbReference type="EMBL" id="GEY40072.1"/>
    </source>
</evidence>
<dbReference type="PANTHER" id="PTHR11439">
    <property type="entry name" value="GAG-POL-RELATED RETROTRANSPOSON"/>
    <property type="match status" value="1"/>
</dbReference>
<dbReference type="AlphaFoldDB" id="A0A699HKR1"/>
<sequence>MGYSFYSPSENKVFVARNAEFFESKLLYLKASGSVEDLELIQEEDTNTSVDTSLNHEEDDQEIKEPQRDLGEPANYKAALLDTESKKWLDAMNVEMQSMKDNDVYVLVKLPPNARTIAKGFTQTYKVDYEETFSPVADIRAIKILIAIAAYYDYEIWQMDVKTAFLNGHLSEEVYMEKPKGFVNPKYPNHVCKLKRFIYGLKQASRQCNMERELRVSCYTDDARYLMDANNLKAQTGYVFILNGGVVDWKSTKQSIFATSSTDAEYIAAFDASKEAVRICKFISGLGIVSTIEKPISIYCDNTGAIAIAKDDGVSQEAVRICKFISGLGIVSTIEKPISIYCDNTGAIAIAKDDGVTNGARHFYAKVHYLRKTIKLGDIKIEKIDTDDNLADSFTKALAFSKHSELTRNIGLLPASSFM</sequence>
<dbReference type="Pfam" id="PF07727">
    <property type="entry name" value="RVT_2"/>
    <property type="match status" value="1"/>
</dbReference>
<accession>A0A699HKR1</accession>
<feature type="region of interest" description="Disordered" evidence="1">
    <location>
        <begin position="43"/>
        <end position="69"/>
    </location>
</feature>
<dbReference type="InterPro" id="IPR013103">
    <property type="entry name" value="RVT_2"/>
</dbReference>
<dbReference type="EMBL" id="BKCJ010175403">
    <property type="protein sequence ID" value="GEY40072.1"/>
    <property type="molecule type" value="Genomic_DNA"/>
</dbReference>
<gene>
    <name evidence="3" type="ORF">Tci_412046</name>
</gene>
<comment type="caution">
    <text evidence="3">The sequence shown here is derived from an EMBL/GenBank/DDBJ whole genome shotgun (WGS) entry which is preliminary data.</text>
</comment>
<name>A0A699HKR1_TANCI</name>